<evidence type="ECO:0000256" key="5">
    <source>
        <dbReference type="ARBA" id="ARBA00023316"/>
    </source>
</evidence>
<feature type="active site" description="Nucleophile" evidence="6">
    <location>
        <position position="290"/>
    </location>
</feature>
<proteinExistence type="predicted"/>
<dbReference type="InterPro" id="IPR038063">
    <property type="entry name" value="Transpep_catalytic_dom"/>
</dbReference>
<evidence type="ECO:0000256" key="8">
    <source>
        <dbReference type="SAM" id="SignalP"/>
    </source>
</evidence>
<evidence type="ECO:0000259" key="9">
    <source>
        <dbReference type="PROSITE" id="PS52029"/>
    </source>
</evidence>
<evidence type="ECO:0000313" key="11">
    <source>
        <dbReference type="Proteomes" id="UP001219605"/>
    </source>
</evidence>
<keyword evidence="11" id="KW-1185">Reference proteome</keyword>
<sequence>MNRVRSTVRVAALAVVTLVGAGACALDPQADRAAGDDSAPVSVAERRSGAGGSSGPDQRDQPLPDTPAVDAATAGHAADVADVVVPADVVPAVPAADAAVAVAPAVQRSTPDGAAVRTVTVAASGCPQGEYQRAVETYLAKLGTFGRVIVDGKQSATDCATIKRFQQRYDIRPVQGRAGPLTHDVSKRLATTNVKDCRAGSGVTFCIDLTRQTTWVMRNGTVVVPPTVTRTGMRGYATPTGSYKINKRTVKEWSDPYEVWLPYWQRFVGGIGFHQTTTYLHDKSIGSHGCINLLPYDAKRFWDWGKIGYRVKVFGHRPGT</sequence>
<evidence type="ECO:0000256" key="1">
    <source>
        <dbReference type="ARBA" id="ARBA00004752"/>
    </source>
</evidence>
<evidence type="ECO:0000256" key="4">
    <source>
        <dbReference type="ARBA" id="ARBA00022984"/>
    </source>
</evidence>
<keyword evidence="2" id="KW-0808">Transferase</keyword>
<feature type="chain" id="PRO_5045583874" evidence="8">
    <location>
        <begin position="26"/>
        <end position="320"/>
    </location>
</feature>
<evidence type="ECO:0000256" key="6">
    <source>
        <dbReference type="PROSITE-ProRule" id="PRU01373"/>
    </source>
</evidence>
<evidence type="ECO:0000256" key="3">
    <source>
        <dbReference type="ARBA" id="ARBA00022960"/>
    </source>
</evidence>
<reference evidence="10 11" key="1">
    <citation type="submission" date="2023-02" db="EMBL/GenBank/DDBJ databases">
        <authorList>
            <person name="Mo P."/>
        </authorList>
    </citation>
    <scope>NUCLEOTIDE SEQUENCE [LARGE SCALE GENOMIC DNA]</scope>
    <source>
        <strain evidence="10 11">HUAS 3</strain>
    </source>
</reference>
<dbReference type="CDD" id="cd16913">
    <property type="entry name" value="YkuD_like"/>
    <property type="match status" value="1"/>
</dbReference>
<feature type="region of interest" description="Disordered" evidence="7">
    <location>
        <begin position="31"/>
        <end position="67"/>
    </location>
</feature>
<dbReference type="Proteomes" id="UP001219605">
    <property type="component" value="Chromosome"/>
</dbReference>
<gene>
    <name evidence="10" type="ORF">PVK37_08625</name>
</gene>
<dbReference type="InterPro" id="IPR050979">
    <property type="entry name" value="LD-transpeptidase"/>
</dbReference>
<keyword evidence="4 6" id="KW-0573">Peptidoglycan synthesis</keyword>
<organism evidence="10 11">
    <name type="scientific">Micromonospora cathayae</name>
    <dbReference type="NCBI Taxonomy" id="3028804"/>
    <lineage>
        <taxon>Bacteria</taxon>
        <taxon>Bacillati</taxon>
        <taxon>Actinomycetota</taxon>
        <taxon>Actinomycetes</taxon>
        <taxon>Micromonosporales</taxon>
        <taxon>Micromonosporaceae</taxon>
        <taxon>Micromonospora</taxon>
    </lineage>
</organism>
<dbReference type="PROSITE" id="PS51257">
    <property type="entry name" value="PROKAR_LIPOPROTEIN"/>
    <property type="match status" value="1"/>
</dbReference>
<dbReference type="Gene3D" id="2.40.440.10">
    <property type="entry name" value="L,D-transpeptidase catalytic domain-like"/>
    <property type="match status" value="1"/>
</dbReference>
<evidence type="ECO:0000256" key="7">
    <source>
        <dbReference type="SAM" id="MobiDB-lite"/>
    </source>
</evidence>
<evidence type="ECO:0000256" key="2">
    <source>
        <dbReference type="ARBA" id="ARBA00022679"/>
    </source>
</evidence>
<dbReference type="PANTHER" id="PTHR30582">
    <property type="entry name" value="L,D-TRANSPEPTIDASE"/>
    <property type="match status" value="1"/>
</dbReference>
<dbReference type="EMBL" id="CP118615">
    <property type="protein sequence ID" value="WDZ86445.1"/>
    <property type="molecule type" value="Genomic_DNA"/>
</dbReference>
<feature type="domain" description="L,D-TPase catalytic" evidence="9">
    <location>
        <begin position="203"/>
        <end position="314"/>
    </location>
</feature>
<dbReference type="PANTHER" id="PTHR30582:SF33">
    <property type="entry name" value="EXPORTED PROTEIN"/>
    <property type="match status" value="1"/>
</dbReference>
<name>A0ABY7ZU68_9ACTN</name>
<keyword evidence="8" id="KW-0732">Signal</keyword>
<feature type="active site" description="Proton donor/acceptor" evidence="6">
    <location>
        <position position="274"/>
    </location>
</feature>
<feature type="signal peptide" evidence="8">
    <location>
        <begin position="1"/>
        <end position="25"/>
    </location>
</feature>
<evidence type="ECO:0000313" key="10">
    <source>
        <dbReference type="EMBL" id="WDZ86445.1"/>
    </source>
</evidence>
<dbReference type="PROSITE" id="PS52029">
    <property type="entry name" value="LD_TPASE"/>
    <property type="match status" value="1"/>
</dbReference>
<dbReference type="InterPro" id="IPR005490">
    <property type="entry name" value="LD_TPept_cat_dom"/>
</dbReference>
<keyword evidence="3 6" id="KW-0133">Cell shape</keyword>
<dbReference type="SUPFAM" id="SSF141523">
    <property type="entry name" value="L,D-transpeptidase catalytic domain-like"/>
    <property type="match status" value="1"/>
</dbReference>
<keyword evidence="5 6" id="KW-0961">Cell wall biogenesis/degradation</keyword>
<dbReference type="RefSeq" id="WP_275033270.1">
    <property type="nucleotide sequence ID" value="NZ_CP118615.1"/>
</dbReference>
<comment type="pathway">
    <text evidence="1 6">Cell wall biogenesis; peptidoglycan biosynthesis.</text>
</comment>
<accession>A0ABY7ZU68</accession>
<dbReference type="Pfam" id="PF03734">
    <property type="entry name" value="YkuD"/>
    <property type="match status" value="1"/>
</dbReference>
<protein>
    <submittedName>
        <fullName evidence="10">L,D-transpeptidase</fullName>
    </submittedName>
</protein>